<proteinExistence type="predicted"/>
<organism evidence="2 3">
    <name type="scientific">Lichenibacterium ramalinae</name>
    <dbReference type="NCBI Taxonomy" id="2316527"/>
    <lineage>
        <taxon>Bacteria</taxon>
        <taxon>Pseudomonadati</taxon>
        <taxon>Pseudomonadota</taxon>
        <taxon>Alphaproteobacteria</taxon>
        <taxon>Hyphomicrobiales</taxon>
        <taxon>Lichenihabitantaceae</taxon>
        <taxon>Lichenibacterium</taxon>
    </lineage>
</organism>
<keyword evidence="1" id="KW-0732">Signal</keyword>
<name>A0A4V1RJ47_9HYPH</name>
<reference evidence="2 3" key="1">
    <citation type="submission" date="2018-09" db="EMBL/GenBank/DDBJ databases">
        <authorList>
            <person name="Grouzdev D.S."/>
            <person name="Krutkina M.S."/>
        </authorList>
    </citation>
    <scope>NUCLEOTIDE SEQUENCE [LARGE SCALE GENOMIC DNA]</scope>
    <source>
        <strain evidence="2 3">RmlP001</strain>
    </source>
</reference>
<dbReference type="Proteomes" id="UP000289411">
    <property type="component" value="Unassembled WGS sequence"/>
</dbReference>
<reference evidence="2 3" key="2">
    <citation type="submission" date="2019-02" db="EMBL/GenBank/DDBJ databases">
        <title>'Lichenibacterium ramalinii' gen. nov. sp. nov., 'Lichenibacterium minor' gen. nov. sp. nov.</title>
        <authorList>
            <person name="Pankratov T."/>
        </authorList>
    </citation>
    <scope>NUCLEOTIDE SEQUENCE [LARGE SCALE GENOMIC DNA]</scope>
    <source>
        <strain evidence="2 3">RmlP001</strain>
    </source>
</reference>
<gene>
    <name evidence="2" type="ORF">D3272_02980</name>
</gene>
<keyword evidence="3" id="KW-1185">Reference proteome</keyword>
<dbReference type="OrthoDB" id="7281440at2"/>
<accession>A0A4V1RJ47</accession>
<dbReference type="EMBL" id="QYBC01000002">
    <property type="protein sequence ID" value="RYB07058.1"/>
    <property type="molecule type" value="Genomic_DNA"/>
</dbReference>
<feature type="chain" id="PRO_5020876619" evidence="1">
    <location>
        <begin position="27"/>
        <end position="204"/>
    </location>
</feature>
<evidence type="ECO:0000256" key="1">
    <source>
        <dbReference type="SAM" id="SignalP"/>
    </source>
</evidence>
<evidence type="ECO:0000313" key="3">
    <source>
        <dbReference type="Proteomes" id="UP000289411"/>
    </source>
</evidence>
<dbReference type="RefSeq" id="WP_129217601.1">
    <property type="nucleotide sequence ID" value="NZ_QYBC01000002.1"/>
</dbReference>
<sequence length="204" mass="21520">MERRILLAGLLTGAAGATLASRAALAQATTPPAPAPAPAMKMDMPVSGLSDAVKAHIKDTMAVGSLSLLTSRIAQAKLKHPMGKQFADFEAAEQDGIADVLKGRMMPGVKPMGTIKPPTDAEAEGNLDAEGKAAVEKFRTMGDGPDFEKSYIQAQIDGHKKLLGIQDTYLKVADDETETAIAKLAQGRIQEHLVILADIQKHLG</sequence>
<feature type="signal peptide" evidence="1">
    <location>
        <begin position="1"/>
        <end position="26"/>
    </location>
</feature>
<evidence type="ECO:0000313" key="2">
    <source>
        <dbReference type="EMBL" id="RYB07058.1"/>
    </source>
</evidence>
<comment type="caution">
    <text evidence="2">The sequence shown here is derived from an EMBL/GenBank/DDBJ whole genome shotgun (WGS) entry which is preliminary data.</text>
</comment>
<protein>
    <submittedName>
        <fullName evidence="2">DUF4142 domain-containing protein</fullName>
    </submittedName>
</protein>
<dbReference type="AlphaFoldDB" id="A0A4V1RJ47"/>